<dbReference type="InterPro" id="IPR000225">
    <property type="entry name" value="Armadillo"/>
</dbReference>
<dbReference type="SMART" id="SM00185">
    <property type="entry name" value="ARM"/>
    <property type="match status" value="5"/>
</dbReference>
<dbReference type="InterPro" id="IPR011989">
    <property type="entry name" value="ARM-like"/>
</dbReference>
<dbReference type="STRING" id="94237.ENSMMOP00000019873"/>
<dbReference type="PANTHER" id="PTHR21356">
    <property type="entry name" value="ARMADILLO REPEAT CONTAINING 2"/>
    <property type="match status" value="1"/>
</dbReference>
<dbReference type="GO" id="GO:0007288">
    <property type="term" value="P:sperm axoneme assembly"/>
    <property type="evidence" value="ECO:0007669"/>
    <property type="project" value="TreeGrafter"/>
</dbReference>
<dbReference type="SUPFAM" id="SSF48371">
    <property type="entry name" value="ARM repeat"/>
    <property type="match status" value="1"/>
</dbReference>
<dbReference type="Gene3D" id="1.25.10.10">
    <property type="entry name" value="Leucine-rich Repeat Variant"/>
    <property type="match status" value="2"/>
</dbReference>
<evidence type="ECO:0000256" key="1">
    <source>
        <dbReference type="SAM" id="MobiDB-lite"/>
    </source>
</evidence>
<dbReference type="AlphaFoldDB" id="A0A3Q3WPJ8"/>
<keyword evidence="3" id="KW-1185">Reference proteome</keyword>
<reference evidence="2" key="1">
    <citation type="submission" date="2025-08" db="UniProtKB">
        <authorList>
            <consortium name="Ensembl"/>
        </authorList>
    </citation>
    <scope>IDENTIFICATION</scope>
</reference>
<dbReference type="OMA" id="EACIYAY"/>
<dbReference type="Ensembl" id="ENSMMOT00000020206.1">
    <property type="protein sequence ID" value="ENSMMOP00000019873.1"/>
    <property type="gene ID" value="ENSMMOG00000015089.1"/>
</dbReference>
<sequence>MPGSSEGSLGRLCDLCDSLHSALAEADMLGRRCKRRSRILRALFRLIDLNSAQLNLRIARLCLALACREFCLLCPLIWCLSLDPLWDPRTLWMLVFDADLPPGLFLGVWSNEDDSASGESLLYCVGALKFLSGNSEIVRLLLDNNCVAVAQKLIKGLCTAENSNFTMAGHILVQLTATLRNLADHPDSRPLFISFSILSELSVVLRLHSEDQDVCTNISRIYSKLSSYSECRRALAQTPDCYQLFLELLSKHHQKQDLTVRLLFTLGNLTAKLDEARQQLFQCEGCMPTLLQLYDSYQRRDNSPHTPPQRGAASPRRPPPPAATVRENEDVLVKLVRVLANMCIHPAVGPAVAANTNCIELLMETLGESMQESEELLVNVAAAFNNLSFYQTEGCALRHSQLTIAKMMLKLVLSSSMEAMLEATRVYGNLSQFKEMRDFIMQNKVYQFVVMLLDSKSTEVCFSACGVLTNLALDPPNRVSLSLEGVNAKLVDCLRDLGAGDWQLAGQVCQALWNMIGGGTDNLLDTQARASLLELLVAYLDEALCCIENEDLRDFHRACWELEFEPVAQKLVKTLLNGQ</sequence>
<dbReference type="InterPro" id="IPR016024">
    <property type="entry name" value="ARM-type_fold"/>
</dbReference>
<protein>
    <submittedName>
        <fullName evidence="2">Uncharacterized protein</fullName>
    </submittedName>
</protein>
<reference evidence="2" key="2">
    <citation type="submission" date="2025-09" db="UniProtKB">
        <authorList>
            <consortium name="Ensembl"/>
        </authorList>
    </citation>
    <scope>IDENTIFICATION</scope>
</reference>
<proteinExistence type="predicted"/>
<dbReference type="PANTHER" id="PTHR21356:SF1">
    <property type="entry name" value="ARMADILLO REPEAT-CONTAINING PROTEIN 2"/>
    <property type="match status" value="1"/>
</dbReference>
<name>A0A3Q3WPJ8_MOLML</name>
<feature type="region of interest" description="Disordered" evidence="1">
    <location>
        <begin position="298"/>
        <end position="324"/>
    </location>
</feature>
<evidence type="ECO:0000313" key="2">
    <source>
        <dbReference type="Ensembl" id="ENSMMOP00000019873.1"/>
    </source>
</evidence>
<dbReference type="Proteomes" id="UP000261620">
    <property type="component" value="Unplaced"/>
</dbReference>
<evidence type="ECO:0000313" key="3">
    <source>
        <dbReference type="Proteomes" id="UP000261620"/>
    </source>
</evidence>
<organism evidence="2 3">
    <name type="scientific">Mola mola</name>
    <name type="common">Ocean sunfish</name>
    <name type="synonym">Tetraodon mola</name>
    <dbReference type="NCBI Taxonomy" id="94237"/>
    <lineage>
        <taxon>Eukaryota</taxon>
        <taxon>Metazoa</taxon>
        <taxon>Chordata</taxon>
        <taxon>Craniata</taxon>
        <taxon>Vertebrata</taxon>
        <taxon>Euteleostomi</taxon>
        <taxon>Actinopterygii</taxon>
        <taxon>Neopterygii</taxon>
        <taxon>Teleostei</taxon>
        <taxon>Neoteleostei</taxon>
        <taxon>Acanthomorphata</taxon>
        <taxon>Eupercaria</taxon>
        <taxon>Tetraodontiformes</taxon>
        <taxon>Molidae</taxon>
        <taxon>Mola</taxon>
    </lineage>
</organism>
<dbReference type="InterPro" id="IPR038905">
    <property type="entry name" value="ARMC2"/>
</dbReference>
<accession>A0A3Q3WPJ8</accession>